<feature type="region of interest" description="Disordered" evidence="1">
    <location>
        <begin position="61"/>
        <end position="87"/>
    </location>
</feature>
<feature type="compositionally biased region" description="Low complexity" evidence="1">
    <location>
        <begin position="75"/>
        <end position="86"/>
    </location>
</feature>
<organism evidence="2 3">
    <name type="scientific">Paramecium primaurelia</name>
    <dbReference type="NCBI Taxonomy" id="5886"/>
    <lineage>
        <taxon>Eukaryota</taxon>
        <taxon>Sar</taxon>
        <taxon>Alveolata</taxon>
        <taxon>Ciliophora</taxon>
        <taxon>Intramacronucleata</taxon>
        <taxon>Oligohymenophorea</taxon>
        <taxon>Peniculida</taxon>
        <taxon>Parameciidae</taxon>
        <taxon>Paramecium</taxon>
    </lineage>
</organism>
<sequence>MGTCVQSGNQKQNQSNTYDQVRLNENRHVQIDPKQQLEWKVNKIEMQISEICRKVEEFQKQQLQENQNRHHQMKNLNDSENDSSNLQVDLNLRSLNFQVQDKTQQRNSSLFESEKKQQSSFTQGLSQQEKNHNLFSSQRQIIN</sequence>
<reference evidence="2" key="1">
    <citation type="submission" date="2021-01" db="EMBL/GenBank/DDBJ databases">
        <authorList>
            <consortium name="Genoscope - CEA"/>
            <person name="William W."/>
        </authorList>
    </citation>
    <scope>NUCLEOTIDE SEQUENCE</scope>
</reference>
<comment type="caution">
    <text evidence="2">The sequence shown here is derived from an EMBL/GenBank/DDBJ whole genome shotgun (WGS) entry which is preliminary data.</text>
</comment>
<keyword evidence="3" id="KW-1185">Reference proteome</keyword>
<evidence type="ECO:0000256" key="1">
    <source>
        <dbReference type="SAM" id="MobiDB-lite"/>
    </source>
</evidence>
<accession>A0A8S1LBY4</accession>
<protein>
    <submittedName>
        <fullName evidence="2">Uncharacterized protein</fullName>
    </submittedName>
</protein>
<dbReference type="EMBL" id="CAJJDM010000035">
    <property type="protein sequence ID" value="CAD8064559.1"/>
    <property type="molecule type" value="Genomic_DNA"/>
</dbReference>
<feature type="compositionally biased region" description="Polar residues" evidence="1">
    <location>
        <begin position="99"/>
        <end position="111"/>
    </location>
</feature>
<evidence type="ECO:0000313" key="3">
    <source>
        <dbReference type="Proteomes" id="UP000688137"/>
    </source>
</evidence>
<dbReference type="Proteomes" id="UP000688137">
    <property type="component" value="Unassembled WGS sequence"/>
</dbReference>
<evidence type="ECO:0000313" key="2">
    <source>
        <dbReference type="EMBL" id="CAD8064559.1"/>
    </source>
</evidence>
<gene>
    <name evidence="2" type="ORF">PPRIM_AZ9-3.1.T0360187</name>
</gene>
<feature type="region of interest" description="Disordered" evidence="1">
    <location>
        <begin position="99"/>
        <end position="143"/>
    </location>
</feature>
<proteinExistence type="predicted"/>
<name>A0A8S1LBY4_PARPR</name>
<dbReference type="AlphaFoldDB" id="A0A8S1LBY4"/>
<feature type="compositionally biased region" description="Polar residues" evidence="1">
    <location>
        <begin position="118"/>
        <end position="143"/>
    </location>
</feature>